<dbReference type="Proteomes" id="UP001283361">
    <property type="component" value="Unassembled WGS sequence"/>
</dbReference>
<sequence length="137" mass="15990">MTDTYPVFDINSRSDTYPEFDINSRSDTYPVFDVNSRSDTYPVFDINSRSDTYPVFDINSRSDTYPVFDVNSRSSVLYNVIWRVLLIRASLYEVTKKLVEDCMSSKKLGRKQQGKIDRGGYLDRNSRRYGNMTTLFL</sequence>
<comment type="caution">
    <text evidence="1">The sequence shown here is derived from an EMBL/GenBank/DDBJ whole genome shotgun (WGS) entry which is preliminary data.</text>
</comment>
<keyword evidence="2" id="KW-1185">Reference proteome</keyword>
<gene>
    <name evidence="1" type="ORF">RRG08_022869</name>
</gene>
<dbReference type="EMBL" id="JAWDGP010004972">
    <property type="protein sequence ID" value="KAK3760587.1"/>
    <property type="molecule type" value="Genomic_DNA"/>
</dbReference>
<reference evidence="1" key="1">
    <citation type="journal article" date="2023" name="G3 (Bethesda)">
        <title>A reference genome for the long-term kleptoplast-retaining sea slug Elysia crispata morphotype clarki.</title>
        <authorList>
            <person name="Eastman K.E."/>
            <person name="Pendleton A.L."/>
            <person name="Shaikh M.A."/>
            <person name="Suttiyut T."/>
            <person name="Ogas R."/>
            <person name="Tomko P."/>
            <person name="Gavelis G."/>
            <person name="Widhalm J.R."/>
            <person name="Wisecaver J.H."/>
        </authorList>
    </citation>
    <scope>NUCLEOTIDE SEQUENCE</scope>
    <source>
        <strain evidence="1">ECLA1</strain>
    </source>
</reference>
<evidence type="ECO:0000313" key="2">
    <source>
        <dbReference type="Proteomes" id="UP001283361"/>
    </source>
</evidence>
<protein>
    <submittedName>
        <fullName evidence="1">Uncharacterized protein</fullName>
    </submittedName>
</protein>
<dbReference type="AlphaFoldDB" id="A0AAE0Z2B8"/>
<accession>A0AAE0Z2B8</accession>
<organism evidence="1 2">
    <name type="scientific">Elysia crispata</name>
    <name type="common">lettuce slug</name>
    <dbReference type="NCBI Taxonomy" id="231223"/>
    <lineage>
        <taxon>Eukaryota</taxon>
        <taxon>Metazoa</taxon>
        <taxon>Spiralia</taxon>
        <taxon>Lophotrochozoa</taxon>
        <taxon>Mollusca</taxon>
        <taxon>Gastropoda</taxon>
        <taxon>Heterobranchia</taxon>
        <taxon>Euthyneura</taxon>
        <taxon>Panpulmonata</taxon>
        <taxon>Sacoglossa</taxon>
        <taxon>Placobranchoidea</taxon>
        <taxon>Plakobranchidae</taxon>
        <taxon>Elysia</taxon>
    </lineage>
</organism>
<proteinExistence type="predicted"/>
<evidence type="ECO:0000313" key="1">
    <source>
        <dbReference type="EMBL" id="KAK3760587.1"/>
    </source>
</evidence>
<name>A0AAE0Z2B8_9GAST</name>